<sequence length="49" mass="5077">LDGFVCLTGTGGTLDGVTRYLKGVSNGKSFIKSGRKLIDRTGSSITEGI</sequence>
<comment type="caution">
    <text evidence="1">The sequence shown here is derived from an EMBL/GenBank/DDBJ whole genome shotgun (WGS) entry which is preliminary data.</text>
</comment>
<proteinExistence type="predicted"/>
<dbReference type="AlphaFoldDB" id="A0AAV0AYB8"/>
<organism evidence="1 2">
    <name type="scientific">Phakopsora pachyrhizi</name>
    <name type="common">Asian soybean rust disease fungus</name>
    <dbReference type="NCBI Taxonomy" id="170000"/>
    <lineage>
        <taxon>Eukaryota</taxon>
        <taxon>Fungi</taxon>
        <taxon>Dikarya</taxon>
        <taxon>Basidiomycota</taxon>
        <taxon>Pucciniomycotina</taxon>
        <taxon>Pucciniomycetes</taxon>
        <taxon>Pucciniales</taxon>
        <taxon>Phakopsoraceae</taxon>
        <taxon>Phakopsora</taxon>
    </lineage>
</organism>
<gene>
    <name evidence="1" type="ORF">PPACK8108_LOCUS8955</name>
</gene>
<dbReference type="EMBL" id="CALTRL010001889">
    <property type="protein sequence ID" value="CAH7674053.1"/>
    <property type="molecule type" value="Genomic_DNA"/>
</dbReference>
<dbReference type="Proteomes" id="UP001153365">
    <property type="component" value="Unassembled WGS sequence"/>
</dbReference>
<protein>
    <submittedName>
        <fullName evidence="1">Uncharacterized protein</fullName>
    </submittedName>
</protein>
<evidence type="ECO:0000313" key="1">
    <source>
        <dbReference type="EMBL" id="CAH7674053.1"/>
    </source>
</evidence>
<name>A0AAV0AYB8_PHAPC</name>
<reference evidence="1" key="1">
    <citation type="submission" date="2022-06" db="EMBL/GenBank/DDBJ databases">
        <authorList>
            <consortium name="SYNGENTA / RWTH Aachen University"/>
        </authorList>
    </citation>
    <scope>NUCLEOTIDE SEQUENCE</scope>
</reference>
<evidence type="ECO:0000313" key="2">
    <source>
        <dbReference type="Proteomes" id="UP001153365"/>
    </source>
</evidence>
<keyword evidence="2" id="KW-1185">Reference proteome</keyword>
<accession>A0AAV0AYB8</accession>
<feature type="non-terminal residue" evidence="1">
    <location>
        <position position="1"/>
    </location>
</feature>